<evidence type="ECO:0000313" key="3">
    <source>
        <dbReference type="Proteomes" id="UP001300348"/>
    </source>
</evidence>
<keyword evidence="1" id="KW-0812">Transmembrane</keyword>
<name>A0ABY9XI41_9GAMM</name>
<accession>A0ABY9XI41</accession>
<proteinExistence type="predicted"/>
<dbReference type="Pfam" id="PF06836">
    <property type="entry name" value="DUF1240"/>
    <property type="match status" value="1"/>
</dbReference>
<feature type="transmembrane region" description="Helical" evidence="1">
    <location>
        <begin position="20"/>
        <end position="46"/>
    </location>
</feature>
<dbReference type="Proteomes" id="UP001300348">
    <property type="component" value="Chromosome"/>
</dbReference>
<organism evidence="2 3">
    <name type="scientific">Xenorhabdus griffiniae</name>
    <dbReference type="NCBI Taxonomy" id="351672"/>
    <lineage>
        <taxon>Bacteria</taxon>
        <taxon>Pseudomonadati</taxon>
        <taxon>Pseudomonadota</taxon>
        <taxon>Gammaproteobacteria</taxon>
        <taxon>Enterobacterales</taxon>
        <taxon>Morganellaceae</taxon>
        <taxon>Xenorhabdus</taxon>
    </lineage>
</organism>
<evidence type="ECO:0000256" key="1">
    <source>
        <dbReference type="SAM" id="Phobius"/>
    </source>
</evidence>
<keyword evidence="1" id="KW-0472">Membrane</keyword>
<keyword evidence="1" id="KW-1133">Transmembrane helix</keyword>
<keyword evidence="3" id="KW-1185">Reference proteome</keyword>
<protein>
    <submittedName>
        <fullName evidence="2">DUF1240 domain-containing protein</fullName>
    </submittedName>
</protein>
<evidence type="ECO:0000313" key="2">
    <source>
        <dbReference type="EMBL" id="WNH02263.1"/>
    </source>
</evidence>
<sequence>MYVVTTYFFSLVLLKNEITFSAGVFIVFFSFPFVLCGLIGATYFMLTQRKPKYYDQFIKVFGVIALVSLILSVPVSSYVNFKLKNDGYLVCNKISWMSPTTYVKNLSLCK</sequence>
<reference evidence="2 3" key="1">
    <citation type="journal article" date="2023" name="Access Microbiol">
        <title>The genome of a steinernematid-associated Pseudomonas piscis bacterium encodes the biosynthesis of insect toxins.</title>
        <authorList>
            <person name="Awori R.M."/>
            <person name="Hendre P."/>
            <person name="Amugune N.O."/>
        </authorList>
    </citation>
    <scope>NUCLEOTIDE SEQUENCE [LARGE SCALE GENOMIC DNA]</scope>
    <source>
        <strain evidence="2 3">97</strain>
    </source>
</reference>
<gene>
    <name evidence="2" type="ORF">QL112_000495</name>
</gene>
<dbReference type="InterPro" id="IPR010665">
    <property type="entry name" value="DUF1240"/>
</dbReference>
<feature type="transmembrane region" description="Helical" evidence="1">
    <location>
        <begin position="58"/>
        <end position="79"/>
    </location>
</feature>
<dbReference type="EMBL" id="CP133647">
    <property type="protein sequence ID" value="WNH02263.1"/>
    <property type="molecule type" value="Genomic_DNA"/>
</dbReference>
<dbReference type="RefSeq" id="WP_223281887.1">
    <property type="nucleotide sequence ID" value="NZ_CP133479.1"/>
</dbReference>
<dbReference type="GeneID" id="88853991"/>